<dbReference type="OrthoDB" id="2322317at2759"/>
<keyword evidence="3" id="KW-1185">Reference proteome</keyword>
<evidence type="ECO:0000313" key="2">
    <source>
        <dbReference type="EMBL" id="RUP15165.1"/>
    </source>
</evidence>
<organism evidence="2 3">
    <name type="scientific">Jimgerdemannia flammicorona</name>
    <dbReference type="NCBI Taxonomy" id="994334"/>
    <lineage>
        <taxon>Eukaryota</taxon>
        <taxon>Fungi</taxon>
        <taxon>Fungi incertae sedis</taxon>
        <taxon>Mucoromycota</taxon>
        <taxon>Mucoromycotina</taxon>
        <taxon>Endogonomycetes</taxon>
        <taxon>Endogonales</taxon>
        <taxon>Endogonaceae</taxon>
        <taxon>Jimgerdemannia</taxon>
    </lineage>
</organism>
<comment type="caution">
    <text evidence="2">The sequence shown here is derived from an EMBL/GenBank/DDBJ whole genome shotgun (WGS) entry which is preliminary data.</text>
</comment>
<gene>
    <name evidence="2" type="ORF">BC936DRAFT_139624</name>
</gene>
<evidence type="ECO:0000256" key="1">
    <source>
        <dbReference type="SAM" id="MobiDB-lite"/>
    </source>
</evidence>
<accession>A0A433B9I9</accession>
<sequence length="205" mass="23278">MDFYKLTPVEKWTCANVVNHYRSKLQEYESKKSLIISKKTCKKWFPLTLGSTCRAGEILDSWTPGLLVAGHELLVLIVWSDCSIEARTPSRWSRTPSSDCMTVRSKPGLLVAGHELLVLIVWSDCSIEARTPSRWSRTPSSDCMDWKFSDKAKVIFDRKKKISPFIPTPTNEVVVTYSRKRKPKDDVENTGMATPISVPKRVGLE</sequence>
<reference evidence="2 3" key="1">
    <citation type="journal article" date="2018" name="New Phytol.">
        <title>Phylogenomics of Endogonaceae and evolution of mycorrhizas within Mucoromycota.</title>
        <authorList>
            <person name="Chang Y."/>
            <person name="Desiro A."/>
            <person name="Na H."/>
            <person name="Sandor L."/>
            <person name="Lipzen A."/>
            <person name="Clum A."/>
            <person name="Barry K."/>
            <person name="Grigoriev I.V."/>
            <person name="Martin F.M."/>
            <person name="Stajich J.E."/>
            <person name="Smith M.E."/>
            <person name="Bonito G."/>
            <person name="Spatafora J.W."/>
        </authorList>
    </citation>
    <scope>NUCLEOTIDE SEQUENCE [LARGE SCALE GENOMIC DNA]</scope>
    <source>
        <strain evidence="2 3">GMNB39</strain>
    </source>
</reference>
<name>A0A433B9I9_9FUNG</name>
<proteinExistence type="predicted"/>
<dbReference type="Proteomes" id="UP000268093">
    <property type="component" value="Unassembled WGS sequence"/>
</dbReference>
<protein>
    <submittedName>
        <fullName evidence="2">Uncharacterized protein</fullName>
    </submittedName>
</protein>
<feature type="region of interest" description="Disordered" evidence="1">
    <location>
        <begin position="181"/>
        <end position="205"/>
    </location>
</feature>
<dbReference type="AlphaFoldDB" id="A0A433B9I9"/>
<dbReference type="EMBL" id="RBNI01015452">
    <property type="protein sequence ID" value="RUP15165.1"/>
    <property type="molecule type" value="Genomic_DNA"/>
</dbReference>
<evidence type="ECO:0000313" key="3">
    <source>
        <dbReference type="Proteomes" id="UP000268093"/>
    </source>
</evidence>